<dbReference type="Pfam" id="PF01814">
    <property type="entry name" value="Hemerythrin"/>
    <property type="match status" value="1"/>
</dbReference>
<dbReference type="Proteomes" id="UP001371218">
    <property type="component" value="Unassembled WGS sequence"/>
</dbReference>
<protein>
    <submittedName>
        <fullName evidence="3">Hemerythrin domain-containing protein</fullName>
    </submittedName>
</protein>
<dbReference type="InterPro" id="IPR012312">
    <property type="entry name" value="Hemerythrin-like"/>
</dbReference>
<dbReference type="PANTHER" id="PTHR35585:SF1">
    <property type="entry name" value="HHE DOMAIN PROTEIN (AFU_ORTHOLOGUE AFUA_4G00730)"/>
    <property type="match status" value="1"/>
</dbReference>
<feature type="domain" description="Hemerythrin-like" evidence="2">
    <location>
        <begin position="6"/>
        <end position="120"/>
    </location>
</feature>
<keyword evidence="4" id="KW-1185">Reference proteome</keyword>
<name>A0ABU9BX57_9BURK</name>
<organism evidence="3 4">
    <name type="scientific">Ideonella lacteola</name>
    <dbReference type="NCBI Taxonomy" id="2984193"/>
    <lineage>
        <taxon>Bacteria</taxon>
        <taxon>Pseudomonadati</taxon>
        <taxon>Pseudomonadota</taxon>
        <taxon>Betaproteobacteria</taxon>
        <taxon>Burkholderiales</taxon>
        <taxon>Sphaerotilaceae</taxon>
        <taxon>Ideonella</taxon>
    </lineage>
</organism>
<proteinExistence type="predicted"/>
<dbReference type="EMBL" id="JBBUTG010000031">
    <property type="protein sequence ID" value="MEK8034567.1"/>
    <property type="molecule type" value="Genomic_DNA"/>
</dbReference>
<gene>
    <name evidence="3" type="ORF">AACH06_27445</name>
</gene>
<evidence type="ECO:0000259" key="2">
    <source>
        <dbReference type="Pfam" id="PF01814"/>
    </source>
</evidence>
<sequence>MSNANLFDALRDSHAMQRQLCRRLTRTRDPRQRESLFLQLKVELEAHAAAEERYLYVPMLMTDAGLSATRHALSEHHDIEELCEDLSVRDKSGDEWAGTMSALSHKVHHHLREEERKFFKVGGRLLDSRQKAQLARQYEDEIVRLRRRYAAAYRSVGVDTAGAVVPSGRATASMPVVA</sequence>
<dbReference type="PANTHER" id="PTHR35585">
    <property type="entry name" value="HHE DOMAIN PROTEIN (AFU_ORTHOLOGUE AFUA_4G00730)"/>
    <property type="match status" value="1"/>
</dbReference>
<evidence type="ECO:0000313" key="3">
    <source>
        <dbReference type="EMBL" id="MEK8034567.1"/>
    </source>
</evidence>
<keyword evidence="1" id="KW-0175">Coiled coil</keyword>
<comment type="caution">
    <text evidence="3">The sequence shown here is derived from an EMBL/GenBank/DDBJ whole genome shotgun (WGS) entry which is preliminary data.</text>
</comment>
<dbReference type="Gene3D" id="1.20.120.520">
    <property type="entry name" value="nmb1532 protein domain like"/>
    <property type="match status" value="1"/>
</dbReference>
<reference evidence="3 4" key="1">
    <citation type="submission" date="2024-04" db="EMBL/GenBank/DDBJ databases">
        <title>Novel species of the genus Ideonella isolated from streams.</title>
        <authorList>
            <person name="Lu H."/>
        </authorList>
    </citation>
    <scope>NUCLEOTIDE SEQUENCE [LARGE SCALE GENOMIC DNA]</scope>
    <source>
        <strain evidence="3 4">DXS29W</strain>
    </source>
</reference>
<dbReference type="RefSeq" id="WP_341428996.1">
    <property type="nucleotide sequence ID" value="NZ_JBBUTG010000031.1"/>
</dbReference>
<accession>A0ABU9BX57</accession>
<evidence type="ECO:0000313" key="4">
    <source>
        <dbReference type="Proteomes" id="UP001371218"/>
    </source>
</evidence>
<evidence type="ECO:0000256" key="1">
    <source>
        <dbReference type="SAM" id="Coils"/>
    </source>
</evidence>
<feature type="coiled-coil region" evidence="1">
    <location>
        <begin position="128"/>
        <end position="155"/>
    </location>
</feature>